<accession>A0ABW0IRU7</accession>
<protein>
    <submittedName>
        <fullName evidence="1">Uncharacterized protein</fullName>
    </submittedName>
</protein>
<dbReference type="RefSeq" id="WP_377799383.1">
    <property type="nucleotide sequence ID" value="NZ_JBHSLW010000025.1"/>
</dbReference>
<comment type="caution">
    <text evidence="1">The sequence shown here is derived from an EMBL/GenBank/DDBJ whole genome shotgun (WGS) entry which is preliminary data.</text>
</comment>
<dbReference type="EMBL" id="JBHSLW010000025">
    <property type="protein sequence ID" value="MFC5421037.1"/>
    <property type="molecule type" value="Genomic_DNA"/>
</dbReference>
<dbReference type="Proteomes" id="UP001596053">
    <property type="component" value="Unassembled WGS sequence"/>
</dbReference>
<name>A0ABW0IRU7_9HYPH</name>
<gene>
    <name evidence="1" type="ORF">ACFPOB_15880</name>
</gene>
<sequence length="191" mass="20825">MARDRIIEVVIARHLSPEARAAKLAAFAKEKLAEAQAAHRARRGTVPPHETIVDHRRGASVDSVKPDGEIVFEFELIRTTLLSIADMLAQASPVLTGEYRRSHILFADGQETTPESAPAAAQEFAFVNVTPYARRIEAGISKAAPEGVYQAVADIAAKRFGNVARVRFTFRSVTSGRAKADRQPAITIIPR</sequence>
<evidence type="ECO:0000313" key="2">
    <source>
        <dbReference type="Proteomes" id="UP001596053"/>
    </source>
</evidence>
<proteinExistence type="predicted"/>
<organism evidence="1 2">
    <name type="scientific">Bosea eneae</name>
    <dbReference type="NCBI Taxonomy" id="151454"/>
    <lineage>
        <taxon>Bacteria</taxon>
        <taxon>Pseudomonadati</taxon>
        <taxon>Pseudomonadota</taxon>
        <taxon>Alphaproteobacteria</taxon>
        <taxon>Hyphomicrobiales</taxon>
        <taxon>Boseaceae</taxon>
        <taxon>Bosea</taxon>
    </lineage>
</organism>
<evidence type="ECO:0000313" key="1">
    <source>
        <dbReference type="EMBL" id="MFC5421037.1"/>
    </source>
</evidence>
<reference evidence="2" key="1">
    <citation type="journal article" date="2019" name="Int. J. Syst. Evol. Microbiol.">
        <title>The Global Catalogue of Microorganisms (GCM) 10K type strain sequencing project: providing services to taxonomists for standard genome sequencing and annotation.</title>
        <authorList>
            <consortium name="The Broad Institute Genomics Platform"/>
            <consortium name="The Broad Institute Genome Sequencing Center for Infectious Disease"/>
            <person name="Wu L."/>
            <person name="Ma J."/>
        </authorList>
    </citation>
    <scope>NUCLEOTIDE SEQUENCE [LARGE SCALE GENOMIC DNA]</scope>
    <source>
        <strain evidence="2">NCAIM B.01391</strain>
    </source>
</reference>
<keyword evidence="2" id="KW-1185">Reference proteome</keyword>